<dbReference type="GO" id="GO:0006368">
    <property type="term" value="P:transcription elongation by RNA polymerase II"/>
    <property type="evidence" value="ECO:0007669"/>
    <property type="project" value="InterPro"/>
</dbReference>
<dbReference type="STRING" id="341454.A0A4S2N761"/>
<reference evidence="2 3" key="1">
    <citation type="submission" date="2019-04" db="EMBL/GenBank/DDBJ databases">
        <title>Comparative genomics and transcriptomics to analyze fruiting body development in filamentous ascomycetes.</title>
        <authorList>
            <consortium name="DOE Joint Genome Institute"/>
            <person name="Lutkenhaus R."/>
            <person name="Traeger S."/>
            <person name="Breuer J."/>
            <person name="Kuo A."/>
            <person name="Lipzen A."/>
            <person name="Pangilinan J."/>
            <person name="Dilworth D."/>
            <person name="Sandor L."/>
            <person name="Poggeler S."/>
            <person name="Barry K."/>
            <person name="Grigoriev I.V."/>
            <person name="Nowrousian M."/>
        </authorList>
    </citation>
    <scope>NUCLEOTIDE SEQUENCE [LARGE SCALE GENOMIC DNA]</scope>
    <source>
        <strain evidence="2 3">CBS 389.68</strain>
    </source>
</reference>
<evidence type="ECO:0000256" key="1">
    <source>
        <dbReference type="SAM" id="MobiDB-lite"/>
    </source>
</evidence>
<dbReference type="Gene3D" id="6.10.250.3180">
    <property type="match status" value="1"/>
</dbReference>
<evidence type="ECO:0000313" key="2">
    <source>
        <dbReference type="EMBL" id="TGZ85141.1"/>
    </source>
</evidence>
<accession>A0A4S2N761</accession>
<dbReference type="InterPro" id="IPR051870">
    <property type="entry name" value="Elongin-A_domain"/>
</dbReference>
<dbReference type="Pfam" id="PF06881">
    <property type="entry name" value="Elongin_A"/>
    <property type="match status" value="1"/>
</dbReference>
<feature type="compositionally biased region" description="Polar residues" evidence="1">
    <location>
        <begin position="247"/>
        <end position="271"/>
    </location>
</feature>
<protein>
    <recommendedName>
        <fullName evidence="4">Elongin-A</fullName>
    </recommendedName>
</protein>
<evidence type="ECO:0008006" key="4">
    <source>
        <dbReference type="Google" id="ProtNLM"/>
    </source>
</evidence>
<evidence type="ECO:0000313" key="3">
    <source>
        <dbReference type="Proteomes" id="UP000298138"/>
    </source>
</evidence>
<dbReference type="PANTHER" id="PTHR15141:SF76">
    <property type="entry name" value="TRANSCRIPTION ELONGATION FACTOR B POLYPEPTIDE 3"/>
    <property type="match status" value="1"/>
</dbReference>
<dbReference type="EMBL" id="ML220112">
    <property type="protein sequence ID" value="TGZ85141.1"/>
    <property type="molecule type" value="Genomic_DNA"/>
</dbReference>
<name>A0A4S2N761_9PEZI</name>
<dbReference type="GO" id="GO:0070449">
    <property type="term" value="C:elongin complex"/>
    <property type="evidence" value="ECO:0007669"/>
    <property type="project" value="InterPro"/>
</dbReference>
<dbReference type="OrthoDB" id="21513at2759"/>
<dbReference type="Proteomes" id="UP000298138">
    <property type="component" value="Unassembled WGS sequence"/>
</dbReference>
<keyword evidence="3" id="KW-1185">Reference proteome</keyword>
<dbReference type="InParanoid" id="A0A4S2N761"/>
<proteinExistence type="predicted"/>
<dbReference type="InterPro" id="IPR010684">
    <property type="entry name" value="RNA_pol_II_trans_fac_SIII_A"/>
</dbReference>
<dbReference type="FunCoup" id="A0A4S2N761">
    <property type="interactions" value="73"/>
</dbReference>
<dbReference type="PANTHER" id="PTHR15141">
    <property type="entry name" value="TRANSCRIPTION ELONGATION FACTOR B POLYPEPTIDE 3"/>
    <property type="match status" value="1"/>
</dbReference>
<feature type="region of interest" description="Disordered" evidence="1">
    <location>
        <begin position="236"/>
        <end position="309"/>
    </location>
</feature>
<organism evidence="2 3">
    <name type="scientific">Ascodesmis nigricans</name>
    <dbReference type="NCBI Taxonomy" id="341454"/>
    <lineage>
        <taxon>Eukaryota</taxon>
        <taxon>Fungi</taxon>
        <taxon>Dikarya</taxon>
        <taxon>Ascomycota</taxon>
        <taxon>Pezizomycotina</taxon>
        <taxon>Pezizomycetes</taxon>
        <taxon>Pezizales</taxon>
        <taxon>Ascodesmidaceae</taxon>
        <taxon>Ascodesmis</taxon>
    </lineage>
</organism>
<dbReference type="AlphaFoldDB" id="A0A4S2N761"/>
<sequence>MLQVKNDNELSLLKLTQRVLVKYITTLTDIGDLPYHLIQPILVRIDSPLQLTRIEKSSPHLLAHTGPIWRKLITRDFGAEAVPKYTPSSSTPHLRTWSQVYDLHNTKVADAQSKATEKLRAQFQSLKEQKGGFKTKLVSANALPRVGRSKGGWGGMEKAERRWDVKSGSRTKNIITRAKREAKEMGCFFGGKSKLAVPMHQLGVGTVSQTLREKEQRRKEALEVKDTKWASPKTVGVKRKLGDLQRDNSNVSMSSAGSQSTVSNTSTATRTSDSEPSRKIIKRKPTTANPFMPSKPPLRSPPFEDNQRQ</sequence>
<gene>
    <name evidence="2" type="ORF">EX30DRAFT_337542</name>
</gene>